<accession>A0A251SXK4</accession>
<gene>
    <name evidence="3" type="ORF">HannXRQ_Chr13g0425511</name>
    <name evidence="2" type="ORF">HanXRQr2_Chr13g0614891</name>
</gene>
<keyword evidence="1" id="KW-1133">Transmembrane helix</keyword>
<dbReference type="InParanoid" id="A0A251SXK4"/>
<keyword evidence="1" id="KW-0472">Membrane</keyword>
<reference evidence="2 4" key="1">
    <citation type="journal article" date="2017" name="Nature">
        <title>The sunflower genome provides insights into oil metabolism, flowering and Asterid evolution.</title>
        <authorList>
            <person name="Badouin H."/>
            <person name="Gouzy J."/>
            <person name="Grassa C.J."/>
            <person name="Murat F."/>
            <person name="Staton S.E."/>
            <person name="Cottret L."/>
            <person name="Lelandais-Briere C."/>
            <person name="Owens G.L."/>
            <person name="Carrere S."/>
            <person name="Mayjonade B."/>
            <person name="Legrand L."/>
            <person name="Gill N."/>
            <person name="Kane N.C."/>
            <person name="Bowers J.E."/>
            <person name="Hubner S."/>
            <person name="Bellec A."/>
            <person name="Berard A."/>
            <person name="Berges H."/>
            <person name="Blanchet N."/>
            <person name="Boniface M.C."/>
            <person name="Brunel D."/>
            <person name="Catrice O."/>
            <person name="Chaidir N."/>
            <person name="Claudel C."/>
            <person name="Donnadieu C."/>
            <person name="Faraut T."/>
            <person name="Fievet G."/>
            <person name="Helmstetter N."/>
            <person name="King M."/>
            <person name="Knapp S.J."/>
            <person name="Lai Z."/>
            <person name="Le Paslier M.C."/>
            <person name="Lippi Y."/>
            <person name="Lorenzon L."/>
            <person name="Mandel J.R."/>
            <person name="Marage G."/>
            <person name="Marchand G."/>
            <person name="Marquand E."/>
            <person name="Bret-Mestries E."/>
            <person name="Morien E."/>
            <person name="Nambeesan S."/>
            <person name="Nguyen T."/>
            <person name="Pegot-Espagnet P."/>
            <person name="Pouilly N."/>
            <person name="Raftis F."/>
            <person name="Sallet E."/>
            <person name="Schiex T."/>
            <person name="Thomas J."/>
            <person name="Vandecasteele C."/>
            <person name="Vares D."/>
            <person name="Vear F."/>
            <person name="Vautrin S."/>
            <person name="Crespi M."/>
            <person name="Mangin B."/>
            <person name="Burke J.M."/>
            <person name="Salse J."/>
            <person name="Munos S."/>
            <person name="Vincourt P."/>
            <person name="Rieseberg L.H."/>
            <person name="Langlade N.B."/>
        </authorList>
    </citation>
    <scope>NUCLEOTIDE SEQUENCE [LARGE SCALE GENOMIC DNA]</scope>
    <source>
        <strain evidence="4">cv. SF193</strain>
        <tissue evidence="2">Leaves</tissue>
    </source>
</reference>
<reference evidence="3" key="2">
    <citation type="submission" date="2017-02" db="EMBL/GenBank/DDBJ databases">
        <title>Sunflower complete genome.</title>
        <authorList>
            <person name="Langlade N."/>
            <person name="Munos S."/>
        </authorList>
    </citation>
    <scope>NUCLEOTIDE SEQUENCE [LARGE SCALE GENOMIC DNA]</scope>
    <source>
        <tissue evidence="3">Leaves</tissue>
    </source>
</reference>
<keyword evidence="1" id="KW-0812">Transmembrane</keyword>
<organism evidence="3 4">
    <name type="scientific">Helianthus annuus</name>
    <name type="common">Common sunflower</name>
    <dbReference type="NCBI Taxonomy" id="4232"/>
    <lineage>
        <taxon>Eukaryota</taxon>
        <taxon>Viridiplantae</taxon>
        <taxon>Streptophyta</taxon>
        <taxon>Embryophyta</taxon>
        <taxon>Tracheophyta</taxon>
        <taxon>Spermatophyta</taxon>
        <taxon>Magnoliopsida</taxon>
        <taxon>eudicotyledons</taxon>
        <taxon>Gunneridae</taxon>
        <taxon>Pentapetalae</taxon>
        <taxon>asterids</taxon>
        <taxon>campanulids</taxon>
        <taxon>Asterales</taxon>
        <taxon>Asteraceae</taxon>
        <taxon>Asteroideae</taxon>
        <taxon>Heliantheae alliance</taxon>
        <taxon>Heliantheae</taxon>
        <taxon>Helianthus</taxon>
    </lineage>
</organism>
<feature type="transmembrane region" description="Helical" evidence="1">
    <location>
        <begin position="12"/>
        <end position="33"/>
    </location>
</feature>
<sequence length="78" mass="9169">MGMHIPFQTSSIFLAPLCSLITLNLLAFVIGIFKMTFHKEYVDKIIIQTFLEFYFYITWMGYRVLGGMMLRKDCAEFL</sequence>
<dbReference type="EMBL" id="MNCJ02000328">
    <property type="protein sequence ID" value="KAF5775689.1"/>
    <property type="molecule type" value="Genomic_DNA"/>
</dbReference>
<evidence type="ECO:0000313" key="4">
    <source>
        <dbReference type="Proteomes" id="UP000215914"/>
    </source>
</evidence>
<feature type="transmembrane region" description="Helical" evidence="1">
    <location>
        <begin position="45"/>
        <end position="62"/>
    </location>
</feature>
<name>A0A251SXK4_HELAN</name>
<keyword evidence="4" id="KW-1185">Reference proteome</keyword>
<reference evidence="2" key="3">
    <citation type="submission" date="2020-06" db="EMBL/GenBank/DDBJ databases">
        <title>Helianthus annuus Genome sequencing and assembly Release 2.</title>
        <authorList>
            <person name="Gouzy J."/>
            <person name="Langlade N."/>
            <person name="Munos S."/>
        </authorList>
    </citation>
    <scope>NUCLEOTIDE SEQUENCE</scope>
    <source>
        <tissue evidence="2">Leaves</tissue>
    </source>
</reference>
<dbReference type="AlphaFoldDB" id="A0A251SXK4"/>
<protein>
    <submittedName>
        <fullName evidence="3">Uncharacterized protein</fullName>
    </submittedName>
</protein>
<dbReference type="Proteomes" id="UP000215914">
    <property type="component" value="Chromosome 13"/>
</dbReference>
<dbReference type="EMBL" id="CM007902">
    <property type="protein sequence ID" value="OTG03570.1"/>
    <property type="molecule type" value="Genomic_DNA"/>
</dbReference>
<evidence type="ECO:0000256" key="1">
    <source>
        <dbReference type="SAM" id="Phobius"/>
    </source>
</evidence>
<evidence type="ECO:0000313" key="3">
    <source>
        <dbReference type="EMBL" id="OTG03570.1"/>
    </source>
</evidence>
<evidence type="ECO:0000313" key="2">
    <source>
        <dbReference type="EMBL" id="KAF5775689.1"/>
    </source>
</evidence>
<proteinExistence type="predicted"/>
<dbReference type="Gramene" id="mRNA:HanXRQr2_Chr13g0614891">
    <property type="protein sequence ID" value="mRNA:HanXRQr2_Chr13g0614891"/>
    <property type="gene ID" value="HanXRQr2_Chr13g0614891"/>
</dbReference>